<dbReference type="GO" id="GO:0006516">
    <property type="term" value="P:glycoprotein catabolic process"/>
    <property type="evidence" value="ECO:0007669"/>
    <property type="project" value="TreeGrafter"/>
</dbReference>
<name>A0A6A4X2K0_AMPAM</name>
<feature type="domain" description="Beta-mannosidase-like galactose-binding" evidence="14">
    <location>
        <begin position="36"/>
        <end position="198"/>
    </location>
</feature>
<dbReference type="EC" id="3.2.1.25" evidence="4"/>
<dbReference type="GO" id="GO:0004567">
    <property type="term" value="F:beta-mannosidase activity"/>
    <property type="evidence" value="ECO:0007669"/>
    <property type="project" value="UniProtKB-EC"/>
</dbReference>
<evidence type="ECO:0000256" key="6">
    <source>
        <dbReference type="ARBA" id="ARBA00022801"/>
    </source>
</evidence>
<evidence type="ECO:0000256" key="10">
    <source>
        <dbReference type="ARBA" id="ARBA00033445"/>
    </source>
</evidence>
<dbReference type="PANTHER" id="PTHR43730">
    <property type="entry name" value="BETA-MANNOSIDASE"/>
    <property type="match status" value="1"/>
</dbReference>
<dbReference type="SUPFAM" id="SSF49303">
    <property type="entry name" value="beta-Galactosidase/glucuronidase domain"/>
    <property type="match status" value="1"/>
</dbReference>
<keyword evidence="16" id="KW-1185">Reference proteome</keyword>
<dbReference type="Gene3D" id="2.60.120.260">
    <property type="entry name" value="Galactose-binding domain-like"/>
    <property type="match status" value="1"/>
</dbReference>
<comment type="catalytic activity">
    <reaction evidence="1">
        <text>Hydrolysis of terminal, non-reducing beta-D-mannose residues in beta-D-mannosides.</text>
        <dbReference type="EC" id="3.2.1.25"/>
    </reaction>
</comment>
<dbReference type="Gene3D" id="2.60.40.10">
    <property type="entry name" value="Immunoglobulins"/>
    <property type="match status" value="2"/>
</dbReference>
<evidence type="ECO:0000256" key="9">
    <source>
        <dbReference type="ARBA" id="ARBA00023295"/>
    </source>
</evidence>
<dbReference type="InterPro" id="IPR008979">
    <property type="entry name" value="Galactose-bd-like_sf"/>
</dbReference>
<dbReference type="SUPFAM" id="SSF51445">
    <property type="entry name" value="(Trans)glycosidases"/>
    <property type="match status" value="1"/>
</dbReference>
<evidence type="ECO:0000259" key="14">
    <source>
        <dbReference type="Pfam" id="PF22666"/>
    </source>
</evidence>
<evidence type="ECO:0000256" key="11">
    <source>
        <dbReference type="SAM" id="MobiDB-lite"/>
    </source>
</evidence>
<dbReference type="InterPro" id="IPR036156">
    <property type="entry name" value="Beta-gal/glucu_dom_sf"/>
</dbReference>
<evidence type="ECO:0000256" key="3">
    <source>
        <dbReference type="ARBA" id="ARBA00007401"/>
    </source>
</evidence>
<evidence type="ECO:0000259" key="13">
    <source>
        <dbReference type="Pfam" id="PF17753"/>
    </source>
</evidence>
<comment type="similarity">
    <text evidence="3">Belongs to the glycosyl hydrolase 2 family.</text>
</comment>
<dbReference type="EMBL" id="VIIS01000169">
    <property type="protein sequence ID" value="KAF0312443.1"/>
    <property type="molecule type" value="Genomic_DNA"/>
</dbReference>
<accession>A0A6A4X2K0</accession>
<evidence type="ECO:0000256" key="2">
    <source>
        <dbReference type="ARBA" id="ARBA00004371"/>
    </source>
</evidence>
<dbReference type="Gene3D" id="3.20.20.80">
    <property type="entry name" value="Glycosidases"/>
    <property type="match status" value="1"/>
</dbReference>
<evidence type="ECO:0000256" key="7">
    <source>
        <dbReference type="ARBA" id="ARBA00023180"/>
    </source>
</evidence>
<dbReference type="InterPro" id="IPR017853">
    <property type="entry name" value="GH"/>
</dbReference>
<dbReference type="FunFam" id="3.20.20.80:FF:000050">
    <property type="entry name" value="Beta-mannosidase B"/>
    <property type="match status" value="1"/>
</dbReference>
<feature type="signal peptide" evidence="12">
    <location>
        <begin position="1"/>
        <end position="21"/>
    </location>
</feature>
<evidence type="ECO:0000313" key="15">
    <source>
        <dbReference type="EMBL" id="KAF0312443.1"/>
    </source>
</evidence>
<feature type="region of interest" description="Disordered" evidence="11">
    <location>
        <begin position="508"/>
        <end position="528"/>
    </location>
</feature>
<keyword evidence="6" id="KW-0378">Hydrolase</keyword>
<dbReference type="PANTHER" id="PTHR43730:SF1">
    <property type="entry name" value="BETA-MANNOSIDASE"/>
    <property type="match status" value="1"/>
</dbReference>
<feature type="chain" id="PRO_5025439983" description="beta-mannosidase" evidence="12">
    <location>
        <begin position="22"/>
        <end position="877"/>
    </location>
</feature>
<feature type="domain" description="Beta-mannosidase Ig-fold" evidence="13">
    <location>
        <begin position="807"/>
        <end position="873"/>
    </location>
</feature>
<evidence type="ECO:0000313" key="16">
    <source>
        <dbReference type="Proteomes" id="UP000440578"/>
    </source>
</evidence>
<dbReference type="InterPro" id="IPR041625">
    <property type="entry name" value="Beta-mannosidase_Ig"/>
</dbReference>
<reference evidence="15 16" key="1">
    <citation type="submission" date="2019-07" db="EMBL/GenBank/DDBJ databases">
        <title>Draft genome assembly of a fouling barnacle, Amphibalanus amphitrite (Darwin, 1854): The first reference genome for Thecostraca.</title>
        <authorList>
            <person name="Kim W."/>
        </authorList>
    </citation>
    <scope>NUCLEOTIDE SEQUENCE [LARGE SCALE GENOMIC DNA]</scope>
    <source>
        <strain evidence="15">SNU_AA5</strain>
        <tissue evidence="15">Soma without cirri and trophi</tissue>
    </source>
</reference>
<dbReference type="InterPro" id="IPR050887">
    <property type="entry name" value="Beta-mannosidase_GH2"/>
</dbReference>
<keyword evidence="7" id="KW-0325">Glycoprotein</keyword>
<dbReference type="Proteomes" id="UP000440578">
    <property type="component" value="Unassembled WGS sequence"/>
</dbReference>
<dbReference type="OrthoDB" id="2866996at2759"/>
<evidence type="ECO:0000256" key="12">
    <source>
        <dbReference type="SAM" id="SignalP"/>
    </source>
</evidence>
<proteinExistence type="inferred from homology"/>
<dbReference type="GO" id="GO:0005764">
    <property type="term" value="C:lysosome"/>
    <property type="evidence" value="ECO:0007669"/>
    <property type="project" value="UniProtKB-SubCell"/>
</dbReference>
<dbReference type="InterPro" id="IPR054593">
    <property type="entry name" value="Beta-mannosidase-like_N2"/>
</dbReference>
<organism evidence="15 16">
    <name type="scientific">Amphibalanus amphitrite</name>
    <name type="common">Striped barnacle</name>
    <name type="synonym">Balanus amphitrite</name>
    <dbReference type="NCBI Taxonomy" id="1232801"/>
    <lineage>
        <taxon>Eukaryota</taxon>
        <taxon>Metazoa</taxon>
        <taxon>Ecdysozoa</taxon>
        <taxon>Arthropoda</taxon>
        <taxon>Crustacea</taxon>
        <taxon>Multicrustacea</taxon>
        <taxon>Cirripedia</taxon>
        <taxon>Thoracica</taxon>
        <taxon>Thoracicalcarea</taxon>
        <taxon>Balanomorpha</taxon>
        <taxon>Balanoidea</taxon>
        <taxon>Balanidae</taxon>
        <taxon>Amphibalaninae</taxon>
        <taxon>Amphibalanus</taxon>
    </lineage>
</organism>
<dbReference type="AlphaFoldDB" id="A0A6A4X2K0"/>
<gene>
    <name evidence="15" type="primary">MANBA</name>
    <name evidence="15" type="ORF">FJT64_016800</name>
</gene>
<keyword evidence="5 12" id="KW-0732">Signal</keyword>
<dbReference type="InterPro" id="IPR013783">
    <property type="entry name" value="Ig-like_fold"/>
</dbReference>
<dbReference type="FunFam" id="2.60.120.260:FF:000060">
    <property type="entry name" value="Probable beta-mannosidase"/>
    <property type="match status" value="1"/>
</dbReference>
<comment type="subcellular location">
    <subcellularLocation>
        <location evidence="2">Lysosome</location>
    </subcellularLocation>
</comment>
<dbReference type="Pfam" id="PF22666">
    <property type="entry name" value="Glyco_hydro_2_N2"/>
    <property type="match status" value="1"/>
</dbReference>
<evidence type="ECO:0000256" key="1">
    <source>
        <dbReference type="ARBA" id="ARBA00000829"/>
    </source>
</evidence>
<protein>
    <recommendedName>
        <fullName evidence="4">beta-mannosidase</fullName>
        <ecNumber evidence="4">3.2.1.25</ecNumber>
    </recommendedName>
    <alternativeName>
        <fullName evidence="10">Mannanase</fullName>
    </alternativeName>
</protein>
<keyword evidence="8" id="KW-0458">Lysosome</keyword>
<evidence type="ECO:0000256" key="5">
    <source>
        <dbReference type="ARBA" id="ARBA00022729"/>
    </source>
</evidence>
<keyword evidence="9" id="KW-0326">Glycosidase</keyword>
<sequence length="877" mass="96616">MSPQNALWAALWAVLAASVAGDVTLDLGDTSHSGVWVVRSGDGRTKATAAVPGGVYSDLLHAGVLNQSLYYRFNDVEYRWVAESDWTFSRHFTADAELLDCARVELVCDGIDTVSNVSINGRLVGTTDSQFVRYVFDVKAALREGDNEISVSAASYVVPPECVPPVQNGFCHANHIRKMQASFSWDWGPAFPNAGVWRPLRLVGMQAVALRDVMVRAQPVTAGSVTDTWRVQPSLLLSVAVPASVSYTAAVPGVDAQVSGSFTVEPTSAEVVLEPLVTRALTLDDLWWPNGPIGRPTLQTLTLCLNVTAPVSQTLPCRNVTFGLREVVLVQDPVDDADPDKGLTFYFRVNGVEVFAKGSNWIPADVLTERVTPAYLRSLLTSARDANMNMLRVWGGGIYEDDTFYALADELGLMVWQDVMFACSMYPADAAFLSSVRAEVYTQLWRLQHHPSIVLWAGNNENEQALHQNWYGTAGDFERYKADYVTLYVDTVRDELIRVLGDHDSFVTSSPSNGRRSDEQGYVSDNPGSSLYGDVHVYEYARDMWDERIFPGAAEVSEPADLAYHSDWAGHRQHHAMGNAELLAEIGQHFALPQDVDGAGGFRDIVYLSQVNQALAIRSETEHYRRGRSELDADGRGRTMGAMFWQLNDIWQAPTWAAIEYGGRWRALQYAARRFFAPLLASVYVTGRGDSREVVVYAVSDLPEDIADVSLRVSVHRWDRFDEPQTRLVANLTVSAAAAQRVWSAPLADLLPDTGLQLLRAALVDRSTGAELAQPSELYVEPFQNVRLSVANVRVAAVSAAALDNRLSTDRLLVTVAADAPAPFVWLETPLAGRFSDNGFTQLEAEVQVEFLADEPTDSATLFKSLTVRSLQDAYQQ</sequence>
<dbReference type="Pfam" id="PF17753">
    <property type="entry name" value="Ig_mannosidase"/>
    <property type="match status" value="1"/>
</dbReference>
<dbReference type="SUPFAM" id="SSF49785">
    <property type="entry name" value="Galactose-binding domain-like"/>
    <property type="match status" value="1"/>
</dbReference>
<evidence type="ECO:0000256" key="4">
    <source>
        <dbReference type="ARBA" id="ARBA00012754"/>
    </source>
</evidence>
<evidence type="ECO:0000256" key="8">
    <source>
        <dbReference type="ARBA" id="ARBA00023228"/>
    </source>
</evidence>
<comment type="caution">
    <text evidence="15">The sequence shown here is derived from an EMBL/GenBank/DDBJ whole genome shotgun (WGS) entry which is preliminary data.</text>
</comment>